<dbReference type="Gene3D" id="1.10.150.240">
    <property type="entry name" value="Putative phosphatase, domain 2"/>
    <property type="match status" value="1"/>
</dbReference>
<dbReference type="PANTHER" id="PTHR47478">
    <property type="match status" value="1"/>
</dbReference>
<dbReference type="SFLD" id="SFLDS00003">
    <property type="entry name" value="Haloacid_Dehalogenase"/>
    <property type="match status" value="1"/>
</dbReference>
<reference evidence="1" key="1">
    <citation type="submission" date="2021-03" db="EMBL/GenBank/DDBJ databases">
        <title>Antimicrobial resistance genes in bacteria isolated from Japanese honey, and their potential for conferring macrolide and lincosamide resistance in the American foulbrood pathogen Paenibacillus larvae.</title>
        <authorList>
            <person name="Okamoto M."/>
            <person name="Kumagai M."/>
            <person name="Kanamori H."/>
            <person name="Takamatsu D."/>
        </authorList>
    </citation>
    <scope>NUCLEOTIDE SEQUENCE</scope>
    <source>
        <strain evidence="1">J40TS1</strain>
    </source>
</reference>
<dbReference type="InterPro" id="IPR023198">
    <property type="entry name" value="PGP-like_dom2"/>
</dbReference>
<dbReference type="NCBIfam" id="TIGR01549">
    <property type="entry name" value="HAD-SF-IA-v1"/>
    <property type="match status" value="1"/>
</dbReference>
<dbReference type="Proteomes" id="UP000683139">
    <property type="component" value="Unassembled WGS sequence"/>
</dbReference>
<dbReference type="Gene3D" id="3.40.50.1000">
    <property type="entry name" value="HAD superfamily/HAD-like"/>
    <property type="match status" value="1"/>
</dbReference>
<organism evidence="1 2">
    <name type="scientific">Paenibacillus montaniterrae</name>
    <dbReference type="NCBI Taxonomy" id="429341"/>
    <lineage>
        <taxon>Bacteria</taxon>
        <taxon>Bacillati</taxon>
        <taxon>Bacillota</taxon>
        <taxon>Bacilli</taxon>
        <taxon>Bacillales</taxon>
        <taxon>Paenibacillaceae</taxon>
        <taxon>Paenibacillus</taxon>
    </lineage>
</organism>
<sequence length="231" mass="26451">MYKAILFDLDNTLLNYSLSELQCMQKTVEAHRLVEHHDWSWEQFWSTYLQHNDRHWLSFVHKQGLDSIEEVLISSFRDTLNRDERLHGKLAQTYWEYFCSTCIYEDGAPEVIHAASAKYKLGIVSNGVGIAQRGRLAAGSIDHLFDSIVVSDEAGVRKPSKDIFTISLQELGLSRDEVLFVGDSLKDDYAGAKNIGIDFCYYNRSGQAIDEQLQPRYIVNRISELLPIIEA</sequence>
<accession>A0A920D0L0</accession>
<dbReference type="InterPro" id="IPR006439">
    <property type="entry name" value="HAD-SF_hydro_IA"/>
</dbReference>
<evidence type="ECO:0000313" key="1">
    <source>
        <dbReference type="EMBL" id="GIP18054.1"/>
    </source>
</evidence>
<protein>
    <submittedName>
        <fullName evidence="1">Noncanonical pyrimidine nucleotidase, YjjG family protein</fullName>
    </submittedName>
</protein>
<gene>
    <name evidence="1" type="ORF">J40TS1_36960</name>
</gene>
<dbReference type="PANTHER" id="PTHR47478:SF1">
    <property type="entry name" value="PYRIMIDINE 5'-NUCLEOTIDASE YJJG"/>
    <property type="match status" value="1"/>
</dbReference>
<evidence type="ECO:0000313" key="2">
    <source>
        <dbReference type="Proteomes" id="UP000683139"/>
    </source>
</evidence>
<name>A0A920D0L0_9BACL</name>
<dbReference type="SUPFAM" id="SSF56784">
    <property type="entry name" value="HAD-like"/>
    <property type="match status" value="1"/>
</dbReference>
<dbReference type="InterPro" id="IPR036412">
    <property type="entry name" value="HAD-like_sf"/>
</dbReference>
<dbReference type="Pfam" id="PF00702">
    <property type="entry name" value="Hydrolase"/>
    <property type="match status" value="1"/>
</dbReference>
<dbReference type="SFLD" id="SFLDG01129">
    <property type="entry name" value="C1.5:_HAD__Beta-PGM__Phosphata"/>
    <property type="match status" value="1"/>
</dbReference>
<dbReference type="InterPro" id="IPR052550">
    <property type="entry name" value="Pyrimidine_5'-ntase_YjjG"/>
</dbReference>
<dbReference type="RefSeq" id="WP_213518032.1">
    <property type="nucleotide sequence ID" value="NZ_BOSE01000007.1"/>
</dbReference>
<proteinExistence type="predicted"/>
<keyword evidence="2" id="KW-1185">Reference proteome</keyword>
<dbReference type="InterPro" id="IPR023214">
    <property type="entry name" value="HAD_sf"/>
</dbReference>
<dbReference type="EMBL" id="BOSE01000007">
    <property type="protein sequence ID" value="GIP18054.1"/>
    <property type="molecule type" value="Genomic_DNA"/>
</dbReference>
<comment type="caution">
    <text evidence="1">The sequence shown here is derived from an EMBL/GenBank/DDBJ whole genome shotgun (WGS) entry which is preliminary data.</text>
</comment>
<dbReference type="AlphaFoldDB" id="A0A920D0L0"/>